<evidence type="ECO:0000313" key="10">
    <source>
        <dbReference type="EMBL" id="MDR4306507.1"/>
    </source>
</evidence>
<comment type="catalytic activity">
    <reaction evidence="8">
        <text>Mo-molybdopterin + GTP + H(+) = Mo-molybdopterin guanine dinucleotide + diphosphate</text>
        <dbReference type="Rhea" id="RHEA:34243"/>
        <dbReference type="ChEBI" id="CHEBI:15378"/>
        <dbReference type="ChEBI" id="CHEBI:33019"/>
        <dbReference type="ChEBI" id="CHEBI:37565"/>
        <dbReference type="ChEBI" id="CHEBI:71302"/>
        <dbReference type="ChEBI" id="CHEBI:71310"/>
        <dbReference type="EC" id="2.7.7.77"/>
    </reaction>
</comment>
<dbReference type="Proteomes" id="UP001181622">
    <property type="component" value="Unassembled WGS sequence"/>
</dbReference>
<proteinExistence type="inferred from homology"/>
<dbReference type="Pfam" id="PF12804">
    <property type="entry name" value="NTP_transf_3"/>
    <property type="match status" value="1"/>
</dbReference>
<dbReference type="PANTHER" id="PTHR19136:SF81">
    <property type="entry name" value="MOLYBDENUM COFACTOR GUANYLYLTRANSFERASE"/>
    <property type="match status" value="1"/>
</dbReference>
<dbReference type="InterPro" id="IPR025877">
    <property type="entry name" value="MobA-like_NTP_Trfase"/>
</dbReference>
<protein>
    <recommendedName>
        <fullName evidence="8">Molybdenum cofactor guanylyltransferase</fullName>
        <shortName evidence="8">MoCo guanylyltransferase</shortName>
        <ecNumber evidence="8">2.7.7.77</ecNumber>
    </recommendedName>
    <alternativeName>
        <fullName evidence="8">GTP:molybdopterin guanylyltransferase</fullName>
    </alternativeName>
    <alternativeName>
        <fullName evidence="8">Mo-MPT guanylyltransferase</fullName>
    </alternativeName>
    <alternativeName>
        <fullName evidence="8">Molybdopterin guanylyltransferase</fullName>
    </alternativeName>
    <alternativeName>
        <fullName evidence="8">Molybdopterin-guanine dinucleotide synthase</fullName>
        <shortName evidence="8">MGD synthase</shortName>
    </alternativeName>
</protein>
<evidence type="ECO:0000256" key="5">
    <source>
        <dbReference type="ARBA" id="ARBA00022842"/>
    </source>
</evidence>
<keyword evidence="4 8" id="KW-0547">Nucleotide-binding</keyword>
<accession>A0ABU1DEH7</accession>
<keyword evidence="3 8" id="KW-0479">Metal-binding</keyword>
<name>A0ABU1DEH7_9HYPH</name>
<keyword evidence="11" id="KW-1185">Reference proteome</keyword>
<dbReference type="SUPFAM" id="SSF53448">
    <property type="entry name" value="Nucleotide-diphospho-sugar transferases"/>
    <property type="match status" value="1"/>
</dbReference>
<sequence>MGGRASRLGGGDKALIEIAGKRVLDRLLERFSPQVSPLALSANGDLTRFAAYGLPVLPDPEHAPEGPLGGLFAGLDWAATLPGVTHLATVPGDAPFPPEDLVDRLRAAAGDGAAAAHGPRGVEPLHALWPLAALSRITALAADGVRSPKRMLERLGAAAAAFDDPAAFLDLDTPEDVERAKALLKGT</sequence>
<feature type="binding site" evidence="8">
    <location>
        <position position="93"/>
    </location>
    <ligand>
        <name>GTP</name>
        <dbReference type="ChEBI" id="CHEBI:37565"/>
    </ligand>
</feature>
<evidence type="ECO:0000259" key="9">
    <source>
        <dbReference type="Pfam" id="PF12804"/>
    </source>
</evidence>
<comment type="subcellular location">
    <subcellularLocation>
        <location evidence="8">Cytoplasm</location>
    </subcellularLocation>
</comment>
<dbReference type="Gene3D" id="3.90.550.10">
    <property type="entry name" value="Spore Coat Polysaccharide Biosynthesis Protein SpsA, Chain A"/>
    <property type="match status" value="1"/>
</dbReference>
<evidence type="ECO:0000256" key="2">
    <source>
        <dbReference type="ARBA" id="ARBA00022679"/>
    </source>
</evidence>
<dbReference type="InterPro" id="IPR029044">
    <property type="entry name" value="Nucleotide-diphossugar_trans"/>
</dbReference>
<gene>
    <name evidence="8" type="primary">mobA</name>
    <name evidence="10" type="ORF">IHQ68_07745</name>
</gene>
<feature type="binding site" evidence="8">
    <location>
        <position position="93"/>
    </location>
    <ligand>
        <name>Mg(2+)</name>
        <dbReference type="ChEBI" id="CHEBI:18420"/>
    </ligand>
</feature>
<evidence type="ECO:0000313" key="11">
    <source>
        <dbReference type="Proteomes" id="UP001181622"/>
    </source>
</evidence>
<keyword evidence="1 8" id="KW-0963">Cytoplasm</keyword>
<keyword evidence="5 8" id="KW-0460">Magnesium</keyword>
<keyword evidence="2 8" id="KW-0808">Transferase</keyword>
<dbReference type="EMBL" id="JADBEO010000013">
    <property type="protein sequence ID" value="MDR4306507.1"/>
    <property type="molecule type" value="Genomic_DNA"/>
</dbReference>
<evidence type="ECO:0000256" key="3">
    <source>
        <dbReference type="ARBA" id="ARBA00022723"/>
    </source>
</evidence>
<comment type="caution">
    <text evidence="8">Lacks conserved residue(s) required for the propagation of feature annotation.</text>
</comment>
<keyword evidence="6 8" id="KW-0342">GTP-binding</keyword>
<evidence type="ECO:0000256" key="8">
    <source>
        <dbReference type="HAMAP-Rule" id="MF_00316"/>
    </source>
</evidence>
<evidence type="ECO:0000256" key="1">
    <source>
        <dbReference type="ARBA" id="ARBA00022490"/>
    </source>
</evidence>
<evidence type="ECO:0000256" key="6">
    <source>
        <dbReference type="ARBA" id="ARBA00023134"/>
    </source>
</evidence>
<feature type="domain" description="MobA-like NTP transferase" evidence="9">
    <location>
        <begin position="2"/>
        <end position="155"/>
    </location>
</feature>
<dbReference type="InterPro" id="IPR013482">
    <property type="entry name" value="Molybde_CF_guanTrfase"/>
</dbReference>
<evidence type="ECO:0000256" key="4">
    <source>
        <dbReference type="ARBA" id="ARBA00022741"/>
    </source>
</evidence>
<dbReference type="PANTHER" id="PTHR19136">
    <property type="entry name" value="MOLYBDENUM COFACTOR GUANYLYLTRANSFERASE"/>
    <property type="match status" value="1"/>
</dbReference>
<comment type="domain">
    <text evidence="8">The N-terminal domain determines nucleotide recognition and specific binding, while the C-terminal domain determines the specific binding to the target protein.</text>
</comment>
<comment type="caution">
    <text evidence="10">The sequence shown here is derived from an EMBL/GenBank/DDBJ whole genome shotgun (WGS) entry which is preliminary data.</text>
</comment>
<keyword evidence="7 8" id="KW-0501">Molybdenum cofactor biosynthesis</keyword>
<comment type="cofactor">
    <cofactor evidence="8">
        <name>Mg(2+)</name>
        <dbReference type="ChEBI" id="CHEBI:18420"/>
    </cofactor>
</comment>
<dbReference type="HAMAP" id="MF_00316">
    <property type="entry name" value="MobA"/>
    <property type="match status" value="1"/>
</dbReference>
<feature type="binding site" evidence="8">
    <location>
        <position position="13"/>
    </location>
    <ligand>
        <name>GTP</name>
        <dbReference type="ChEBI" id="CHEBI:37565"/>
    </ligand>
</feature>
<comment type="subunit">
    <text evidence="8">Monomer.</text>
</comment>
<comment type="function">
    <text evidence="8">Transfers a GMP moiety from GTP to Mo-molybdopterin (Mo-MPT) cofactor (Moco or molybdenum cofactor) to form Mo-molybdopterin guanine dinucleotide (Mo-MGD) cofactor.</text>
</comment>
<organism evidence="10 11">
    <name type="scientific">Chelatococcus sambhunathii</name>
    <dbReference type="NCBI Taxonomy" id="363953"/>
    <lineage>
        <taxon>Bacteria</taxon>
        <taxon>Pseudomonadati</taxon>
        <taxon>Pseudomonadota</taxon>
        <taxon>Alphaproteobacteria</taxon>
        <taxon>Hyphomicrobiales</taxon>
        <taxon>Chelatococcaceae</taxon>
        <taxon>Chelatococcus</taxon>
    </lineage>
</organism>
<comment type="similarity">
    <text evidence="8">Belongs to the MobA family.</text>
</comment>
<feature type="binding site" evidence="8">
    <location>
        <position position="59"/>
    </location>
    <ligand>
        <name>GTP</name>
        <dbReference type="ChEBI" id="CHEBI:37565"/>
    </ligand>
</feature>
<evidence type="ECO:0000256" key="7">
    <source>
        <dbReference type="ARBA" id="ARBA00023150"/>
    </source>
</evidence>
<reference evidence="10" key="1">
    <citation type="submission" date="2020-10" db="EMBL/GenBank/DDBJ databases">
        <authorList>
            <person name="Abbas A."/>
            <person name="Razzaq R."/>
            <person name="Waqas M."/>
            <person name="Abbas N."/>
            <person name="Nielsen T.K."/>
            <person name="Hansen L.H."/>
            <person name="Hussain S."/>
            <person name="Shahid M."/>
        </authorList>
    </citation>
    <scope>NUCLEOTIDE SEQUENCE</scope>
    <source>
        <strain evidence="10">S14</strain>
    </source>
</reference>
<dbReference type="GO" id="GO:0016740">
    <property type="term" value="F:transferase activity"/>
    <property type="evidence" value="ECO:0007669"/>
    <property type="project" value="UniProtKB-KW"/>
</dbReference>
<dbReference type="CDD" id="cd02503">
    <property type="entry name" value="MobA"/>
    <property type="match status" value="1"/>
</dbReference>
<dbReference type="EC" id="2.7.7.77" evidence="8"/>